<gene>
    <name evidence="2" type="ORF">C8Q71DRAFT_857856</name>
</gene>
<comment type="caution">
    <text evidence="2">The sequence shown here is derived from an EMBL/GenBank/DDBJ whole genome shotgun (WGS) entry which is preliminary data.</text>
</comment>
<feature type="signal peptide" evidence="1">
    <location>
        <begin position="1"/>
        <end position="25"/>
    </location>
</feature>
<sequence length="450" mass="49554">MLCGAVVASLLSIWTFFGPGPLSFGLSASVLLQDMIAPAIQGDRKLGIPLTHTGDSHAKQSQIDPSTAYTANFTFGEETLGIASNIYVLSLPHRMDRRMSMERLRQTLGLQWTYINAIDSEADTTRNIYAHIRDRRARVEEGVVTGLLDDTFEWPNATSVDTLALSASPLGLSDSDYWSLRPPSNGVDNSGTALLTESDLDDSAASAGYPQLLVASSDAEVQHDPLPSLPPLTCASKDYVTGPPFELGLPGYMLLTPAKVSCWYSHLEIIRKVADGHTTEKAAFREPREHAEDVSLILEDDVDMEHDIHARLRQVWPLLPAQWDIVFLGHCWSNESYYPAIQDVNADQLDFTVSRTTLHPSFAPKCTHAYALTRTGARRLLLYLRHTPFAYSRALDQAISWLILSGKLKAFSVVPSVAVQRKIGRSDIDTSGVGMGSMWRDRLENGVLGN</sequence>
<dbReference type="EMBL" id="JADCUA010000010">
    <property type="protein sequence ID" value="KAH9836636.1"/>
    <property type="molecule type" value="Genomic_DNA"/>
</dbReference>
<feature type="chain" id="PRO_5045869635" description="Glycosyltransferase family 25 protein" evidence="1">
    <location>
        <begin position="26"/>
        <end position="450"/>
    </location>
</feature>
<proteinExistence type="predicted"/>
<dbReference type="RefSeq" id="XP_047778874.1">
    <property type="nucleotide sequence ID" value="XM_047927447.1"/>
</dbReference>
<accession>A0ABQ8KFR8</accession>
<dbReference type="GeneID" id="72008179"/>
<evidence type="ECO:0000313" key="2">
    <source>
        <dbReference type="EMBL" id="KAH9836636.1"/>
    </source>
</evidence>
<name>A0ABQ8KFR8_9APHY</name>
<evidence type="ECO:0008006" key="4">
    <source>
        <dbReference type="Google" id="ProtNLM"/>
    </source>
</evidence>
<keyword evidence="3" id="KW-1185">Reference proteome</keyword>
<protein>
    <recommendedName>
        <fullName evidence="4">Glycosyltransferase family 25 protein</fullName>
    </recommendedName>
</protein>
<organism evidence="2 3">
    <name type="scientific">Rhodofomes roseus</name>
    <dbReference type="NCBI Taxonomy" id="34475"/>
    <lineage>
        <taxon>Eukaryota</taxon>
        <taxon>Fungi</taxon>
        <taxon>Dikarya</taxon>
        <taxon>Basidiomycota</taxon>
        <taxon>Agaricomycotina</taxon>
        <taxon>Agaricomycetes</taxon>
        <taxon>Polyporales</taxon>
        <taxon>Rhodofomes</taxon>
    </lineage>
</organism>
<evidence type="ECO:0000313" key="3">
    <source>
        <dbReference type="Proteomes" id="UP000814176"/>
    </source>
</evidence>
<evidence type="ECO:0000256" key="1">
    <source>
        <dbReference type="SAM" id="SignalP"/>
    </source>
</evidence>
<keyword evidence="1" id="KW-0732">Signal</keyword>
<reference evidence="2 3" key="1">
    <citation type="journal article" date="2021" name="Environ. Microbiol.">
        <title>Gene family expansions and transcriptome signatures uncover fungal adaptations to wood decay.</title>
        <authorList>
            <person name="Hage H."/>
            <person name="Miyauchi S."/>
            <person name="Viragh M."/>
            <person name="Drula E."/>
            <person name="Min B."/>
            <person name="Chaduli D."/>
            <person name="Navarro D."/>
            <person name="Favel A."/>
            <person name="Norest M."/>
            <person name="Lesage-Meessen L."/>
            <person name="Balint B."/>
            <person name="Merenyi Z."/>
            <person name="de Eugenio L."/>
            <person name="Morin E."/>
            <person name="Martinez A.T."/>
            <person name="Baldrian P."/>
            <person name="Stursova M."/>
            <person name="Martinez M.J."/>
            <person name="Novotny C."/>
            <person name="Magnuson J.K."/>
            <person name="Spatafora J.W."/>
            <person name="Maurice S."/>
            <person name="Pangilinan J."/>
            <person name="Andreopoulos W."/>
            <person name="LaButti K."/>
            <person name="Hundley H."/>
            <person name="Na H."/>
            <person name="Kuo A."/>
            <person name="Barry K."/>
            <person name="Lipzen A."/>
            <person name="Henrissat B."/>
            <person name="Riley R."/>
            <person name="Ahrendt S."/>
            <person name="Nagy L.G."/>
            <person name="Grigoriev I.V."/>
            <person name="Martin F."/>
            <person name="Rosso M.N."/>
        </authorList>
    </citation>
    <scope>NUCLEOTIDE SEQUENCE [LARGE SCALE GENOMIC DNA]</scope>
    <source>
        <strain evidence="2 3">CIRM-BRFM 1785</strain>
    </source>
</reference>
<dbReference type="Proteomes" id="UP000814176">
    <property type="component" value="Unassembled WGS sequence"/>
</dbReference>